<dbReference type="Proteomes" id="UP000613768">
    <property type="component" value="Unassembled WGS sequence"/>
</dbReference>
<comment type="caution">
    <text evidence="2">The sequence shown here is derived from an EMBL/GenBank/DDBJ whole genome shotgun (WGS) entry which is preliminary data.</text>
</comment>
<dbReference type="RefSeq" id="WP_192029067.1">
    <property type="nucleotide sequence ID" value="NZ_JACYTR010000011.1"/>
</dbReference>
<accession>A0AAW3ZJN3</accession>
<proteinExistence type="predicted"/>
<name>A0AAW3ZJN3_9GAMM</name>
<dbReference type="InterPro" id="IPR039366">
    <property type="entry name" value="Pilotin"/>
</dbReference>
<organism evidence="2 3">
    <name type="scientific">Pseudomarimonas arenosa</name>
    <dbReference type="NCBI Taxonomy" id="2774145"/>
    <lineage>
        <taxon>Bacteria</taxon>
        <taxon>Pseudomonadati</taxon>
        <taxon>Pseudomonadota</taxon>
        <taxon>Gammaproteobacteria</taxon>
        <taxon>Lysobacterales</taxon>
        <taxon>Lysobacteraceae</taxon>
        <taxon>Pseudomarimonas</taxon>
    </lineage>
</organism>
<reference evidence="2 3" key="1">
    <citation type="submission" date="2020-09" db="EMBL/GenBank/DDBJ databases">
        <title>Pseudoxanthomonas sp. CAU 1598 isolated from sand of Yaerae Beach.</title>
        <authorList>
            <person name="Kim W."/>
        </authorList>
    </citation>
    <scope>NUCLEOTIDE SEQUENCE [LARGE SCALE GENOMIC DNA]</scope>
    <source>
        <strain evidence="2 3">CAU 1598</strain>
    </source>
</reference>
<dbReference type="AlphaFoldDB" id="A0AAW3ZJN3"/>
<evidence type="ECO:0000256" key="1">
    <source>
        <dbReference type="SAM" id="MobiDB-lite"/>
    </source>
</evidence>
<feature type="compositionally biased region" description="Low complexity" evidence="1">
    <location>
        <begin position="26"/>
        <end position="36"/>
    </location>
</feature>
<dbReference type="Pfam" id="PF09619">
    <property type="entry name" value="YscW"/>
    <property type="match status" value="1"/>
</dbReference>
<feature type="region of interest" description="Disordered" evidence="1">
    <location>
        <begin position="26"/>
        <end position="46"/>
    </location>
</feature>
<evidence type="ECO:0000313" key="3">
    <source>
        <dbReference type="Proteomes" id="UP000613768"/>
    </source>
</evidence>
<sequence>MRAPLVIAISAALLIVGCGQQSTSNQTQQAPVQQAPAGPPPVPASATAVRGSLSIEGLNDLPGGLSLRLRLLDMSDPSIVPPVMAERVEPAPASLPYTYALPYETASVNPQGKYVIEAALLTGDVVLYGTDNPPAVLAQGAPDRADIALVRGGGLPAPNIPPADLLKQEFDKLERSIGGMKRYNGESIEDDITVGWDAFADSSGVRFARQVIDYPKTGQVSFRFAYKNGQPWVLVREKSGVAAHVGWGKDGSLVLNRDVNDKPMEEADIAELKAMAEKLYAQASAKVK</sequence>
<dbReference type="EMBL" id="JACYTR010000011">
    <property type="protein sequence ID" value="MBD8525724.1"/>
    <property type="molecule type" value="Genomic_DNA"/>
</dbReference>
<dbReference type="PROSITE" id="PS51257">
    <property type="entry name" value="PROKAR_LIPOPROTEIN"/>
    <property type="match status" value="1"/>
</dbReference>
<protein>
    <submittedName>
        <fullName evidence="2">YbaY family lipoprotein</fullName>
    </submittedName>
</protein>
<keyword evidence="2" id="KW-0449">Lipoprotein</keyword>
<keyword evidence="3" id="KW-1185">Reference proteome</keyword>
<gene>
    <name evidence="2" type="ORF">IFO71_08205</name>
</gene>
<evidence type="ECO:0000313" key="2">
    <source>
        <dbReference type="EMBL" id="MBD8525724.1"/>
    </source>
</evidence>